<sequence length="212" mass="23614">MARTEPFEKHAQHYEEWFEENRFAYESELRAVRMLLPESDSSLDGVEIGVGSGRFAAPLGIKRGVEPSAAMRALARRRGIEVVDGVAEALPFPDACFDLALMVTTICFVDNVETSLKEAYRVLRPGGSLIIGLIDKESPLGVVYQANKDKSVFYRPATFYSVGELIPLLEQAGFRGFRFAQTIFHFLSEIKEVEPVREGYGEGSFVVIKAVK</sequence>
<evidence type="ECO:0000313" key="2">
    <source>
        <dbReference type="EMBL" id="MBZ0155554.1"/>
    </source>
</evidence>
<dbReference type="Pfam" id="PF08241">
    <property type="entry name" value="Methyltransf_11"/>
    <property type="match status" value="1"/>
</dbReference>
<keyword evidence="2" id="KW-0808">Transferase</keyword>
<protein>
    <submittedName>
        <fullName evidence="2">Class I SAM-dependent methyltransferase</fullName>
    </submittedName>
</protein>
<name>A0A953LZG6_9BACT</name>
<dbReference type="InterPro" id="IPR029063">
    <property type="entry name" value="SAM-dependent_MTases_sf"/>
</dbReference>
<keyword evidence="2" id="KW-0489">Methyltransferase</keyword>
<dbReference type="AlphaFoldDB" id="A0A953LZG6"/>
<dbReference type="PANTHER" id="PTHR42912:SF80">
    <property type="entry name" value="METHYLTRANSFERASE DOMAIN-CONTAINING PROTEIN"/>
    <property type="match status" value="1"/>
</dbReference>
<accession>A0A953LZG6</accession>
<dbReference type="GO" id="GO:0008757">
    <property type="term" value="F:S-adenosylmethionine-dependent methyltransferase activity"/>
    <property type="evidence" value="ECO:0007669"/>
    <property type="project" value="InterPro"/>
</dbReference>
<dbReference type="InterPro" id="IPR050508">
    <property type="entry name" value="Methyltransf_Superfamily"/>
</dbReference>
<proteinExistence type="predicted"/>
<dbReference type="Gene3D" id="3.40.50.150">
    <property type="entry name" value="Vaccinia Virus protein VP39"/>
    <property type="match status" value="1"/>
</dbReference>
<evidence type="ECO:0000313" key="3">
    <source>
        <dbReference type="Proteomes" id="UP000705867"/>
    </source>
</evidence>
<dbReference type="GO" id="GO:0032259">
    <property type="term" value="P:methylation"/>
    <property type="evidence" value="ECO:0007669"/>
    <property type="project" value="UniProtKB-KW"/>
</dbReference>
<gene>
    <name evidence="2" type="ORF">K8I29_04975</name>
</gene>
<dbReference type="Proteomes" id="UP000705867">
    <property type="component" value="Unassembled WGS sequence"/>
</dbReference>
<dbReference type="EMBL" id="JAIOIV010000035">
    <property type="protein sequence ID" value="MBZ0155554.1"/>
    <property type="molecule type" value="Genomic_DNA"/>
</dbReference>
<feature type="domain" description="Methyltransferase type 11" evidence="1">
    <location>
        <begin position="46"/>
        <end position="131"/>
    </location>
</feature>
<organism evidence="2 3">
    <name type="scientific">Candidatus Nitrobium versatile</name>
    <dbReference type="NCBI Taxonomy" id="2884831"/>
    <lineage>
        <taxon>Bacteria</taxon>
        <taxon>Pseudomonadati</taxon>
        <taxon>Nitrospirota</taxon>
        <taxon>Nitrospiria</taxon>
        <taxon>Nitrospirales</taxon>
        <taxon>Nitrospiraceae</taxon>
        <taxon>Candidatus Nitrobium</taxon>
    </lineage>
</organism>
<dbReference type="PANTHER" id="PTHR42912">
    <property type="entry name" value="METHYLTRANSFERASE"/>
    <property type="match status" value="1"/>
</dbReference>
<reference evidence="2" key="2">
    <citation type="submission" date="2021-08" db="EMBL/GenBank/DDBJ databases">
        <authorList>
            <person name="Dalcin Martins P."/>
        </authorList>
    </citation>
    <scope>NUCLEOTIDE SEQUENCE</scope>
    <source>
        <strain evidence="2">MAG_39</strain>
    </source>
</reference>
<dbReference type="SUPFAM" id="SSF53335">
    <property type="entry name" value="S-adenosyl-L-methionine-dependent methyltransferases"/>
    <property type="match status" value="1"/>
</dbReference>
<evidence type="ECO:0000259" key="1">
    <source>
        <dbReference type="Pfam" id="PF08241"/>
    </source>
</evidence>
<dbReference type="InterPro" id="IPR013216">
    <property type="entry name" value="Methyltransf_11"/>
</dbReference>
<reference evidence="2" key="1">
    <citation type="journal article" date="2021" name="bioRxiv">
        <title>Unraveling nitrogen, sulfur and carbon metabolic pathways and microbial community transcriptional responses to substrate deprivation and toxicity stresses in a bioreactor mimicking anoxic brackish coastal sediment conditions.</title>
        <authorList>
            <person name="Martins P.D."/>
            <person name="Echeveste M.J."/>
            <person name="Arshad A."/>
            <person name="Kurth J."/>
            <person name="Ouboter H."/>
            <person name="Jetten M.S.M."/>
            <person name="Welte C.U."/>
        </authorList>
    </citation>
    <scope>NUCLEOTIDE SEQUENCE</scope>
    <source>
        <strain evidence="2">MAG_39</strain>
    </source>
</reference>
<comment type="caution">
    <text evidence="2">The sequence shown here is derived from an EMBL/GenBank/DDBJ whole genome shotgun (WGS) entry which is preliminary data.</text>
</comment>
<dbReference type="CDD" id="cd02440">
    <property type="entry name" value="AdoMet_MTases"/>
    <property type="match status" value="1"/>
</dbReference>